<protein>
    <submittedName>
        <fullName evidence="1">Uncharacterized protein</fullName>
    </submittedName>
</protein>
<dbReference type="AlphaFoldDB" id="A0A645C2F1"/>
<name>A0A645C2F1_9ZZZZ</name>
<reference evidence="1" key="1">
    <citation type="submission" date="2019-08" db="EMBL/GenBank/DDBJ databases">
        <authorList>
            <person name="Kucharzyk K."/>
            <person name="Murdoch R.W."/>
            <person name="Higgins S."/>
            <person name="Loffler F."/>
        </authorList>
    </citation>
    <scope>NUCLEOTIDE SEQUENCE</scope>
</reference>
<dbReference type="EMBL" id="VSSQ01023912">
    <property type="protein sequence ID" value="MPM71121.1"/>
    <property type="molecule type" value="Genomic_DNA"/>
</dbReference>
<comment type="caution">
    <text evidence="1">The sequence shown here is derived from an EMBL/GenBank/DDBJ whole genome shotgun (WGS) entry which is preliminary data.</text>
</comment>
<organism evidence="1">
    <name type="scientific">bioreactor metagenome</name>
    <dbReference type="NCBI Taxonomy" id="1076179"/>
    <lineage>
        <taxon>unclassified sequences</taxon>
        <taxon>metagenomes</taxon>
        <taxon>ecological metagenomes</taxon>
    </lineage>
</organism>
<sequence>MIYSRKHKVVSFLCDCTDKNEWLARLEKRLMNPMPNQYFKNIKEIYDHYNKMNIKLVDNEFYIDSCNKVEIIIQQVMEHIKSCCPIKDII</sequence>
<proteinExistence type="predicted"/>
<gene>
    <name evidence="1" type="ORF">SDC9_118084</name>
</gene>
<accession>A0A645C2F1</accession>
<evidence type="ECO:0000313" key="1">
    <source>
        <dbReference type="EMBL" id="MPM71121.1"/>
    </source>
</evidence>